<reference evidence="1" key="1">
    <citation type="submission" date="2014-09" db="EMBL/GenBank/DDBJ databases">
        <authorList>
            <person name="Magalhaes I.L.F."/>
            <person name="Oliveira U."/>
            <person name="Santos F.R."/>
            <person name="Vidigal T.H.D.A."/>
            <person name="Brescovit A.D."/>
            <person name="Santos A.J."/>
        </authorList>
    </citation>
    <scope>NUCLEOTIDE SEQUENCE</scope>
    <source>
        <tissue evidence="1">Shoot tissue taken approximately 20 cm above the soil surface</tissue>
    </source>
</reference>
<proteinExistence type="predicted"/>
<dbReference type="EMBL" id="GBRH01201253">
    <property type="protein sequence ID" value="JAD96642.1"/>
    <property type="molecule type" value="Transcribed_RNA"/>
</dbReference>
<reference evidence="1" key="2">
    <citation type="journal article" date="2015" name="Data Brief">
        <title>Shoot transcriptome of the giant reed, Arundo donax.</title>
        <authorList>
            <person name="Barrero R.A."/>
            <person name="Guerrero F.D."/>
            <person name="Moolhuijzen P."/>
            <person name="Goolsby J.A."/>
            <person name="Tidwell J."/>
            <person name="Bellgard S.E."/>
            <person name="Bellgard M.I."/>
        </authorList>
    </citation>
    <scope>NUCLEOTIDE SEQUENCE</scope>
    <source>
        <tissue evidence="1">Shoot tissue taken approximately 20 cm above the soil surface</tissue>
    </source>
</reference>
<dbReference type="AlphaFoldDB" id="A0A0A9EKU3"/>
<protein>
    <submittedName>
        <fullName evidence="1">Kch5</fullName>
    </submittedName>
</protein>
<evidence type="ECO:0000313" key="1">
    <source>
        <dbReference type="EMBL" id="JAD96642.1"/>
    </source>
</evidence>
<accession>A0A0A9EKU3</accession>
<name>A0A0A9EKU3_ARUDO</name>
<sequence length="73" mass="8711">MTDLHHSRLTTAQLHCAFHTEPPIVEPFLQNPWHLHQLHSLTEAWHIAHFLWKQLYAVLYAHCYLIRLDPNHA</sequence>
<organism evidence="1">
    <name type="scientific">Arundo donax</name>
    <name type="common">Giant reed</name>
    <name type="synonym">Donax arundinaceus</name>
    <dbReference type="NCBI Taxonomy" id="35708"/>
    <lineage>
        <taxon>Eukaryota</taxon>
        <taxon>Viridiplantae</taxon>
        <taxon>Streptophyta</taxon>
        <taxon>Embryophyta</taxon>
        <taxon>Tracheophyta</taxon>
        <taxon>Spermatophyta</taxon>
        <taxon>Magnoliopsida</taxon>
        <taxon>Liliopsida</taxon>
        <taxon>Poales</taxon>
        <taxon>Poaceae</taxon>
        <taxon>PACMAD clade</taxon>
        <taxon>Arundinoideae</taxon>
        <taxon>Arundineae</taxon>
        <taxon>Arundo</taxon>
    </lineage>
</organism>